<feature type="transmembrane region" description="Helical" evidence="1">
    <location>
        <begin position="20"/>
        <end position="45"/>
    </location>
</feature>
<evidence type="ECO:0000313" key="2">
    <source>
        <dbReference type="EMBL" id="QEE16698.1"/>
    </source>
</evidence>
<dbReference type="GeneID" id="41330513"/>
<dbReference type="Proteomes" id="UP000321408">
    <property type="component" value="Chromosome"/>
</dbReference>
<evidence type="ECO:0000256" key="1">
    <source>
        <dbReference type="SAM" id="Phobius"/>
    </source>
</evidence>
<reference evidence="2 3" key="2">
    <citation type="journal article" date="2024" name="Int. J. Syst. Evol. Microbiol.">
        <title>Promethearchaeum syntrophicum gen. nov., sp. nov., an anaerobic, obligately syntrophic archaeon, the first isolate of the lineage 'Asgard' archaea, and proposal of the new archaeal phylum Promethearchaeota phyl. nov. and kingdom Promethearchaeati regn. nov.</title>
        <authorList>
            <person name="Imachi H."/>
            <person name="Nobu M.K."/>
            <person name="Kato S."/>
            <person name="Takaki Y."/>
            <person name="Miyazaki M."/>
            <person name="Miyata M."/>
            <person name="Ogawara M."/>
            <person name="Saito Y."/>
            <person name="Sakai S."/>
            <person name="Tahara Y.O."/>
            <person name="Takano Y."/>
            <person name="Tasumi E."/>
            <person name="Uematsu K."/>
            <person name="Yoshimura T."/>
            <person name="Itoh T."/>
            <person name="Ohkuma M."/>
            <person name="Takai K."/>
        </authorList>
    </citation>
    <scope>NUCLEOTIDE SEQUENCE [LARGE SCALE GENOMIC DNA]</scope>
    <source>
        <strain evidence="2 3">MK-D1</strain>
    </source>
</reference>
<accession>A0A5B9DBX6</accession>
<sequence length="140" mass="15433">MSEMNPSVDFFNKYSPYFATLLTFILSMLFTLVPFWPLTFVAAIFGGFLCKNMNCGALSAMIGIIISWGIYIIIEVIGNRTNILFDQLGILITGSSGFGFWLIFIVLIVGAIIGLLGGTIGSGIRILIEPKFLSKKNHQR</sequence>
<reference evidence="2 3" key="1">
    <citation type="journal article" date="2020" name="Nature">
        <title>Isolation of an archaeon at the prokaryote-eukaryote interface.</title>
        <authorList>
            <person name="Imachi H."/>
            <person name="Nobu M.K."/>
            <person name="Nakahara N."/>
            <person name="Morono Y."/>
            <person name="Ogawara M."/>
            <person name="Takaki Y."/>
            <person name="Takano Y."/>
            <person name="Uematsu K."/>
            <person name="Ikuta T."/>
            <person name="Ito M."/>
            <person name="Matsui Y."/>
            <person name="Miyazaki M."/>
            <person name="Murata K."/>
            <person name="Saito Y."/>
            <person name="Sakai S."/>
            <person name="Song C."/>
            <person name="Tasumi E."/>
            <person name="Yamanaka Y."/>
            <person name="Yamaguchi T."/>
            <person name="Kamagata Y."/>
            <person name="Tamaki H."/>
            <person name="Takai K."/>
        </authorList>
    </citation>
    <scope>NUCLEOTIDE SEQUENCE [LARGE SCALE GENOMIC DNA]</scope>
    <source>
        <strain evidence="2 3">MK-D1</strain>
    </source>
</reference>
<feature type="transmembrane region" description="Helical" evidence="1">
    <location>
        <begin position="57"/>
        <end position="78"/>
    </location>
</feature>
<organism evidence="2 3">
    <name type="scientific">Promethearchaeum syntrophicum</name>
    <dbReference type="NCBI Taxonomy" id="2594042"/>
    <lineage>
        <taxon>Archaea</taxon>
        <taxon>Promethearchaeati</taxon>
        <taxon>Promethearchaeota</taxon>
        <taxon>Promethearchaeia</taxon>
        <taxon>Promethearchaeales</taxon>
        <taxon>Promethearchaeaceae</taxon>
        <taxon>Promethearchaeum</taxon>
    </lineage>
</organism>
<keyword evidence="1" id="KW-0472">Membrane</keyword>
<gene>
    <name evidence="2" type="ORF">DSAG12_02528</name>
</gene>
<keyword evidence="3" id="KW-1185">Reference proteome</keyword>
<protein>
    <submittedName>
        <fullName evidence="2">Uncharacterized protein</fullName>
    </submittedName>
</protein>
<keyword evidence="1" id="KW-0812">Transmembrane</keyword>
<dbReference type="RefSeq" id="WP_147663633.1">
    <property type="nucleotide sequence ID" value="NZ_CP042905.2"/>
</dbReference>
<evidence type="ECO:0000313" key="3">
    <source>
        <dbReference type="Proteomes" id="UP000321408"/>
    </source>
</evidence>
<dbReference type="KEGG" id="psyt:DSAG12_02528"/>
<dbReference type="AlphaFoldDB" id="A0A5B9DBX6"/>
<dbReference type="EMBL" id="CP042905">
    <property type="protein sequence ID" value="QEE16698.1"/>
    <property type="molecule type" value="Genomic_DNA"/>
</dbReference>
<keyword evidence="1" id="KW-1133">Transmembrane helix</keyword>
<name>A0A5B9DBX6_9ARCH</name>
<proteinExistence type="predicted"/>
<feature type="transmembrane region" description="Helical" evidence="1">
    <location>
        <begin position="98"/>
        <end position="128"/>
    </location>
</feature>